<feature type="region of interest" description="Disordered" evidence="2">
    <location>
        <begin position="1"/>
        <end position="22"/>
    </location>
</feature>
<protein>
    <recommendedName>
        <fullName evidence="3">EF-hand domain-containing protein</fullName>
    </recommendedName>
</protein>
<accession>A0ABN9Y6U6</accession>
<gene>
    <name evidence="4" type="ORF">PCOR1329_LOCUS83031</name>
</gene>
<sequence>MAEPASAQAVAPPPTSPRPRRTSVFANDSTVVKARFDKLTLTQWFKDMDKDGNGSVDKKEWLGFMRSNPQLRQFLLRGDALPQQGACPTDAAQRMQDDAREFRRLLQIWRDIDTDKNGTLEFEEFVDFFRQSGNLLEYALPDNPKERLATILVEMTDRSNRGSEDHLGESVAVSEEVLEEFEHLTRSTLHGQRRRSLEAEAVKQMSRESQVAARIERRHSICTALQTPRGRGSDACGDAASPGGSPLAGRAATSDLSQLGRLLFRH</sequence>
<feature type="domain" description="EF-hand" evidence="3">
    <location>
        <begin position="36"/>
        <end position="71"/>
    </location>
</feature>
<dbReference type="InterPro" id="IPR011992">
    <property type="entry name" value="EF-hand-dom_pair"/>
</dbReference>
<reference evidence="4" key="1">
    <citation type="submission" date="2023-10" db="EMBL/GenBank/DDBJ databases">
        <authorList>
            <person name="Chen Y."/>
            <person name="Shah S."/>
            <person name="Dougan E. K."/>
            <person name="Thang M."/>
            <person name="Chan C."/>
        </authorList>
    </citation>
    <scope>NUCLEOTIDE SEQUENCE [LARGE SCALE GENOMIC DNA]</scope>
</reference>
<dbReference type="CDD" id="cd00051">
    <property type="entry name" value="EFh"/>
    <property type="match status" value="1"/>
</dbReference>
<dbReference type="Gene3D" id="1.10.238.10">
    <property type="entry name" value="EF-hand"/>
    <property type="match status" value="2"/>
</dbReference>
<dbReference type="SMART" id="SM00054">
    <property type="entry name" value="EFh"/>
    <property type="match status" value="2"/>
</dbReference>
<feature type="region of interest" description="Disordered" evidence="2">
    <location>
        <begin position="223"/>
        <end position="252"/>
    </location>
</feature>
<evidence type="ECO:0000313" key="5">
    <source>
        <dbReference type="Proteomes" id="UP001189429"/>
    </source>
</evidence>
<dbReference type="InterPro" id="IPR018247">
    <property type="entry name" value="EF_Hand_1_Ca_BS"/>
</dbReference>
<evidence type="ECO:0000313" key="4">
    <source>
        <dbReference type="EMBL" id="CAK0908330.1"/>
    </source>
</evidence>
<dbReference type="PROSITE" id="PS50222">
    <property type="entry name" value="EF_HAND_2"/>
    <property type="match status" value="2"/>
</dbReference>
<dbReference type="Pfam" id="PF13499">
    <property type="entry name" value="EF-hand_7"/>
    <property type="match status" value="1"/>
</dbReference>
<dbReference type="PROSITE" id="PS00018">
    <property type="entry name" value="EF_HAND_1"/>
    <property type="match status" value="2"/>
</dbReference>
<comment type="caution">
    <text evidence="4">The sequence shown here is derived from an EMBL/GenBank/DDBJ whole genome shotgun (WGS) entry which is preliminary data.</text>
</comment>
<proteinExistence type="predicted"/>
<dbReference type="SUPFAM" id="SSF47473">
    <property type="entry name" value="EF-hand"/>
    <property type="match status" value="1"/>
</dbReference>
<dbReference type="EMBL" id="CAUYUJ010021993">
    <property type="protein sequence ID" value="CAK0908330.1"/>
    <property type="molecule type" value="Genomic_DNA"/>
</dbReference>
<feature type="domain" description="EF-hand" evidence="3">
    <location>
        <begin position="100"/>
        <end position="135"/>
    </location>
</feature>
<organism evidence="4 5">
    <name type="scientific">Prorocentrum cordatum</name>
    <dbReference type="NCBI Taxonomy" id="2364126"/>
    <lineage>
        <taxon>Eukaryota</taxon>
        <taxon>Sar</taxon>
        <taxon>Alveolata</taxon>
        <taxon>Dinophyceae</taxon>
        <taxon>Prorocentrales</taxon>
        <taxon>Prorocentraceae</taxon>
        <taxon>Prorocentrum</taxon>
    </lineage>
</organism>
<evidence type="ECO:0000256" key="2">
    <source>
        <dbReference type="SAM" id="MobiDB-lite"/>
    </source>
</evidence>
<dbReference type="InterPro" id="IPR002048">
    <property type="entry name" value="EF_hand_dom"/>
</dbReference>
<keyword evidence="5" id="KW-1185">Reference proteome</keyword>
<evidence type="ECO:0000259" key="3">
    <source>
        <dbReference type="PROSITE" id="PS50222"/>
    </source>
</evidence>
<keyword evidence="1" id="KW-0106">Calcium</keyword>
<dbReference type="Proteomes" id="UP001189429">
    <property type="component" value="Unassembled WGS sequence"/>
</dbReference>
<evidence type="ECO:0000256" key="1">
    <source>
        <dbReference type="ARBA" id="ARBA00022837"/>
    </source>
</evidence>
<name>A0ABN9Y6U6_9DINO</name>